<gene>
    <name evidence="2" type="ORF">BGHDH14_bgh01705</name>
</gene>
<dbReference type="EMBL" id="CAUH01001460">
    <property type="protein sequence ID" value="CCU75558.1"/>
    <property type="molecule type" value="Genomic_DNA"/>
</dbReference>
<dbReference type="Gene3D" id="3.60.10.10">
    <property type="entry name" value="Endonuclease/exonuclease/phosphatase"/>
    <property type="match status" value="1"/>
</dbReference>
<comment type="caution">
    <text evidence="2">The sequence shown here is derived from an EMBL/GenBank/DDBJ whole genome shotgun (WGS) entry which is preliminary data.</text>
</comment>
<dbReference type="SUPFAM" id="SSF56219">
    <property type="entry name" value="DNase I-like"/>
    <property type="match status" value="1"/>
</dbReference>
<dbReference type="OrthoDB" id="3599884at2759"/>
<dbReference type="InParanoid" id="N1JCQ5"/>
<protein>
    <recommendedName>
        <fullName evidence="1">Endonuclease/exonuclease/phosphatase domain-containing protein</fullName>
    </recommendedName>
</protein>
<sequence>MLVALQTRTKLRLLLHPSFESFTPVNDWNIRPRVLTSARKENNLTFTQDRLNSSSEDGRGDILFLTNKGPENISLQIINIYNAPSGATNTGAGVSFLLSLTNIYLNPKSLLTGDFNIHYANWNPSCNGSPSTQSSDLIFWLEDKDLFLLSEVNVPTHNLGNVLDLCFTSSSLLIGGAHATVQQDLDVSSDHSPLLINIPCQVRSNPSSPRLCFATIQPDTFFSLLRSHLDSFTLLSEKSGDSLDKRAEDIIQILYSCFSGSA</sequence>
<dbReference type="InterPro" id="IPR036691">
    <property type="entry name" value="Endo/exonu/phosph_ase_sf"/>
</dbReference>
<organism evidence="2 3">
    <name type="scientific">Blumeria graminis f. sp. hordei (strain DH14)</name>
    <name type="common">Barley powdery mildew</name>
    <name type="synonym">Oidium monilioides f. sp. hordei</name>
    <dbReference type="NCBI Taxonomy" id="546991"/>
    <lineage>
        <taxon>Eukaryota</taxon>
        <taxon>Fungi</taxon>
        <taxon>Dikarya</taxon>
        <taxon>Ascomycota</taxon>
        <taxon>Pezizomycotina</taxon>
        <taxon>Leotiomycetes</taxon>
        <taxon>Erysiphales</taxon>
        <taxon>Erysiphaceae</taxon>
        <taxon>Blumeria</taxon>
        <taxon>Blumeria hordei</taxon>
    </lineage>
</organism>
<evidence type="ECO:0000259" key="1">
    <source>
        <dbReference type="Pfam" id="PF14529"/>
    </source>
</evidence>
<keyword evidence="3" id="KW-1185">Reference proteome</keyword>
<dbReference type="eggNOG" id="KOG1075">
    <property type="taxonomic scope" value="Eukaryota"/>
</dbReference>
<dbReference type="InterPro" id="IPR005135">
    <property type="entry name" value="Endo/exonuclease/phosphatase"/>
</dbReference>
<evidence type="ECO:0000313" key="3">
    <source>
        <dbReference type="Proteomes" id="UP000015441"/>
    </source>
</evidence>
<reference evidence="2 3" key="1">
    <citation type="journal article" date="2010" name="Science">
        <title>Genome expansion and gene loss in powdery mildew fungi reveal tradeoffs in extreme parasitism.</title>
        <authorList>
            <person name="Spanu P.D."/>
            <person name="Abbott J.C."/>
            <person name="Amselem J."/>
            <person name="Burgis T.A."/>
            <person name="Soanes D.M."/>
            <person name="Stueber K."/>
            <person name="Ver Loren van Themaat E."/>
            <person name="Brown J.K.M."/>
            <person name="Butcher S.A."/>
            <person name="Gurr S.J."/>
            <person name="Lebrun M.-H."/>
            <person name="Ridout C.J."/>
            <person name="Schulze-Lefert P."/>
            <person name="Talbot N.J."/>
            <person name="Ahmadinejad N."/>
            <person name="Ametz C."/>
            <person name="Barton G.R."/>
            <person name="Benjdia M."/>
            <person name="Bidzinski P."/>
            <person name="Bindschedler L.V."/>
            <person name="Both M."/>
            <person name="Brewer M.T."/>
            <person name="Cadle-Davidson L."/>
            <person name="Cadle-Davidson M.M."/>
            <person name="Collemare J."/>
            <person name="Cramer R."/>
            <person name="Frenkel O."/>
            <person name="Godfrey D."/>
            <person name="Harriman J."/>
            <person name="Hoede C."/>
            <person name="King B.C."/>
            <person name="Klages S."/>
            <person name="Kleemann J."/>
            <person name="Knoll D."/>
            <person name="Koti P.S."/>
            <person name="Kreplak J."/>
            <person name="Lopez-Ruiz F.J."/>
            <person name="Lu X."/>
            <person name="Maekawa T."/>
            <person name="Mahanil S."/>
            <person name="Micali C."/>
            <person name="Milgroom M.G."/>
            <person name="Montana G."/>
            <person name="Noir S."/>
            <person name="O'Connell R.J."/>
            <person name="Oberhaensli S."/>
            <person name="Parlange F."/>
            <person name="Pedersen C."/>
            <person name="Quesneville H."/>
            <person name="Reinhardt R."/>
            <person name="Rott M."/>
            <person name="Sacristan S."/>
            <person name="Schmidt S.M."/>
            <person name="Schoen M."/>
            <person name="Skamnioti P."/>
            <person name="Sommer H."/>
            <person name="Stephens A."/>
            <person name="Takahara H."/>
            <person name="Thordal-Christensen H."/>
            <person name="Vigouroux M."/>
            <person name="Wessling R."/>
            <person name="Wicker T."/>
            <person name="Panstruga R."/>
        </authorList>
    </citation>
    <scope>NUCLEOTIDE SEQUENCE [LARGE SCALE GENOMIC DNA]</scope>
    <source>
        <strain evidence="2">DH14</strain>
    </source>
</reference>
<accession>N1JCQ5</accession>
<feature type="domain" description="Endonuclease/exonuclease/phosphatase" evidence="1">
    <location>
        <begin position="76"/>
        <end position="194"/>
    </location>
</feature>
<dbReference type="Proteomes" id="UP000015441">
    <property type="component" value="Unassembled WGS sequence"/>
</dbReference>
<dbReference type="GO" id="GO:0003824">
    <property type="term" value="F:catalytic activity"/>
    <property type="evidence" value="ECO:0007669"/>
    <property type="project" value="InterPro"/>
</dbReference>
<name>N1JCQ5_BLUG1</name>
<dbReference type="Pfam" id="PF14529">
    <property type="entry name" value="Exo_endo_phos_2"/>
    <property type="match status" value="1"/>
</dbReference>
<dbReference type="AlphaFoldDB" id="N1JCQ5"/>
<proteinExistence type="predicted"/>
<dbReference type="HOGENOM" id="CLU_067893_0_0_1"/>
<evidence type="ECO:0000313" key="2">
    <source>
        <dbReference type="EMBL" id="CCU75558.1"/>
    </source>
</evidence>